<sequence>MKIIMQWLLKTVLVVVLISGMTLLTTGLVVNAYVQSILTTFNIKLEGQTPGLGSIMQGMFGFGKQKDKDMTTDPKDTASNEKSTGTVQGSSSSDRSSGTGSSSTTDQGKSDTSGEKVEKEKVPENAVPVMGQGVSESESVDSQGTGTAQDEQVLISPEDMSKKKQELTAQEKKTIFTMLITKLPQQEIQAISSEMEGGLTEEELKNIESTIAQYLNAEEYESLKKLLEK</sequence>
<organism evidence="3 4">
    <name type="scientific">Paenibacillus pini JCM 16418</name>
    <dbReference type="NCBI Taxonomy" id="1236976"/>
    <lineage>
        <taxon>Bacteria</taxon>
        <taxon>Bacillati</taxon>
        <taxon>Bacillota</taxon>
        <taxon>Bacilli</taxon>
        <taxon>Bacillales</taxon>
        <taxon>Paenibacillaceae</taxon>
        <taxon>Paenibacillus</taxon>
    </lineage>
</organism>
<feature type="compositionally biased region" description="Basic and acidic residues" evidence="1">
    <location>
        <begin position="108"/>
        <end position="123"/>
    </location>
</feature>
<proteinExistence type="predicted"/>
<name>W7Z1L3_9BACL</name>
<feature type="compositionally biased region" description="Polar residues" evidence="1">
    <location>
        <begin position="134"/>
        <end position="150"/>
    </location>
</feature>
<dbReference type="EMBL" id="BAVZ01000006">
    <property type="protein sequence ID" value="GAF08264.1"/>
    <property type="molecule type" value="Genomic_DNA"/>
</dbReference>
<keyword evidence="2" id="KW-0812">Transmembrane</keyword>
<evidence type="ECO:0000313" key="3">
    <source>
        <dbReference type="EMBL" id="GAF08264.1"/>
    </source>
</evidence>
<keyword evidence="4" id="KW-1185">Reference proteome</keyword>
<dbReference type="AlphaFoldDB" id="W7Z1L3"/>
<dbReference type="STRING" id="1236976.JCM16418_2326"/>
<comment type="caution">
    <text evidence="3">The sequence shown here is derived from an EMBL/GenBank/DDBJ whole genome shotgun (WGS) entry which is preliminary data.</text>
</comment>
<evidence type="ECO:0000313" key="4">
    <source>
        <dbReference type="Proteomes" id="UP000019364"/>
    </source>
</evidence>
<feature type="transmembrane region" description="Helical" evidence="2">
    <location>
        <begin position="12"/>
        <end position="34"/>
    </location>
</feature>
<protein>
    <submittedName>
        <fullName evidence="3">Uncharacterized protein</fullName>
    </submittedName>
</protein>
<reference evidence="3 4" key="1">
    <citation type="journal article" date="2014" name="Genome Announc.">
        <title>Draft Genome Sequence of Paenibacillus pini JCM 16418T, Isolated from the Rhizosphere of Pine Tree.</title>
        <authorList>
            <person name="Yuki M."/>
            <person name="Oshima K."/>
            <person name="Suda W."/>
            <person name="Oshida Y."/>
            <person name="Kitamura K."/>
            <person name="Iida Y."/>
            <person name="Hattori M."/>
            <person name="Ohkuma M."/>
        </authorList>
    </citation>
    <scope>NUCLEOTIDE SEQUENCE [LARGE SCALE GENOMIC DNA]</scope>
    <source>
        <strain evidence="3 4">JCM 16418</strain>
    </source>
</reference>
<evidence type="ECO:0000256" key="1">
    <source>
        <dbReference type="SAM" id="MobiDB-lite"/>
    </source>
</evidence>
<dbReference type="RefSeq" id="WP_036648542.1">
    <property type="nucleotide sequence ID" value="NZ_BAVZ01000006.1"/>
</dbReference>
<gene>
    <name evidence="3" type="ORF">JCM16418_2326</name>
</gene>
<evidence type="ECO:0000256" key="2">
    <source>
        <dbReference type="SAM" id="Phobius"/>
    </source>
</evidence>
<feature type="compositionally biased region" description="Basic and acidic residues" evidence="1">
    <location>
        <begin position="64"/>
        <end position="79"/>
    </location>
</feature>
<feature type="region of interest" description="Disordered" evidence="1">
    <location>
        <begin position="63"/>
        <end position="164"/>
    </location>
</feature>
<dbReference type="Proteomes" id="UP000019364">
    <property type="component" value="Unassembled WGS sequence"/>
</dbReference>
<dbReference type="eggNOG" id="ENOG5032XC5">
    <property type="taxonomic scope" value="Bacteria"/>
</dbReference>
<dbReference type="OrthoDB" id="2662662at2"/>
<accession>W7Z1L3</accession>
<keyword evidence="2" id="KW-1133">Transmembrane helix</keyword>
<keyword evidence="2" id="KW-0472">Membrane</keyword>
<feature type="compositionally biased region" description="Low complexity" evidence="1">
    <location>
        <begin position="85"/>
        <end position="107"/>
    </location>
</feature>